<proteinExistence type="predicted"/>
<gene>
    <name evidence="6" type="ORF">MWN34_18025</name>
</gene>
<dbReference type="SUPFAM" id="SSF111369">
    <property type="entry name" value="HlyD-like secretion proteins"/>
    <property type="match status" value="2"/>
</dbReference>
<sequence length="321" mass="34339">MRRRLCPTRVAVLCAATLLLAACGKEGSPRFQGYAEGEVIFVGPDEAGRLTALSVDEGDRVSVGHPLFTVDDALQQADVTQAQASVGQAQGELANLKAAAQRPEEIAVLKAAEQRAASAVDLARIELARQRELTERKVGSQAALDNAQHSYDQNVAALDEARNRIVVGALPSRPEQIAAAEKAVEVATATLAAAKVRLERRARTAPAEGSIETVYFRPGELVPAGRPVVSILPPDLIKVRFFVSEPELPRFAHGTRVLASCDGCREKVPAKVSFIASAAEYTPPVIYSLDERAKLVFMLEARPDQPGTLRPGQPVTVELAP</sequence>
<feature type="chain" id="PRO_5047410461" evidence="4">
    <location>
        <begin position="22"/>
        <end position="321"/>
    </location>
</feature>
<dbReference type="RefSeq" id="WP_247030703.1">
    <property type="nucleotide sequence ID" value="NZ_JALKCH010000015.1"/>
</dbReference>
<feature type="signal peptide" evidence="4">
    <location>
        <begin position="1"/>
        <end position="21"/>
    </location>
</feature>
<dbReference type="Gene3D" id="1.10.287.470">
    <property type="entry name" value="Helix hairpin bin"/>
    <property type="match status" value="1"/>
</dbReference>
<dbReference type="Gene3D" id="2.40.30.170">
    <property type="match status" value="1"/>
</dbReference>
<evidence type="ECO:0000313" key="7">
    <source>
        <dbReference type="Proteomes" id="UP001203284"/>
    </source>
</evidence>
<organism evidence="6 7">
    <name type="scientific">Ancylobacter crimeensis</name>
    <dbReference type="NCBI Taxonomy" id="2579147"/>
    <lineage>
        <taxon>Bacteria</taxon>
        <taxon>Pseudomonadati</taxon>
        <taxon>Pseudomonadota</taxon>
        <taxon>Alphaproteobacteria</taxon>
        <taxon>Hyphomicrobiales</taxon>
        <taxon>Xanthobacteraceae</taxon>
        <taxon>Ancylobacter</taxon>
    </lineage>
</organism>
<dbReference type="Gene3D" id="2.40.50.100">
    <property type="match status" value="1"/>
</dbReference>
<dbReference type="EMBL" id="JALKCH010000015">
    <property type="protein sequence ID" value="MCK0198800.1"/>
    <property type="molecule type" value="Genomic_DNA"/>
</dbReference>
<evidence type="ECO:0000256" key="1">
    <source>
        <dbReference type="ARBA" id="ARBA00004196"/>
    </source>
</evidence>
<dbReference type="PROSITE" id="PS51257">
    <property type="entry name" value="PROKAR_LIPOPROTEIN"/>
    <property type="match status" value="1"/>
</dbReference>
<evidence type="ECO:0000256" key="3">
    <source>
        <dbReference type="SAM" id="Coils"/>
    </source>
</evidence>
<feature type="coiled-coil region" evidence="3">
    <location>
        <begin position="144"/>
        <end position="197"/>
    </location>
</feature>
<protein>
    <submittedName>
        <fullName evidence="6">HlyD family efflux transporter periplasmic adaptor subunit</fullName>
    </submittedName>
</protein>
<comment type="subcellular location">
    <subcellularLocation>
        <location evidence="1">Cell envelope</location>
    </subcellularLocation>
</comment>
<dbReference type="InterPro" id="IPR059052">
    <property type="entry name" value="HH_YbhG-like"/>
</dbReference>
<feature type="domain" description="YbhG-like alpha-helical hairpin" evidence="5">
    <location>
        <begin position="71"/>
        <end position="199"/>
    </location>
</feature>
<dbReference type="InterPro" id="IPR050465">
    <property type="entry name" value="UPF0194_transport"/>
</dbReference>
<keyword evidence="4" id="KW-0732">Signal</keyword>
<evidence type="ECO:0000313" key="6">
    <source>
        <dbReference type="EMBL" id="MCK0198800.1"/>
    </source>
</evidence>
<reference evidence="6 7" key="1">
    <citation type="submission" date="2022-04" db="EMBL/GenBank/DDBJ databases">
        <authorList>
            <person name="Grouzdev D.S."/>
            <person name="Pantiukh K.S."/>
            <person name="Krutkina M.S."/>
        </authorList>
    </citation>
    <scope>NUCLEOTIDE SEQUENCE [LARGE SCALE GENOMIC DNA]</scope>
    <source>
        <strain evidence="6 7">6x-1</strain>
    </source>
</reference>
<evidence type="ECO:0000256" key="2">
    <source>
        <dbReference type="ARBA" id="ARBA00023054"/>
    </source>
</evidence>
<name>A0ABT0DFR8_9HYPH</name>
<evidence type="ECO:0000259" key="5">
    <source>
        <dbReference type="Pfam" id="PF25881"/>
    </source>
</evidence>
<dbReference type="PANTHER" id="PTHR32347:SF23">
    <property type="entry name" value="BLL5650 PROTEIN"/>
    <property type="match status" value="1"/>
</dbReference>
<keyword evidence="7" id="KW-1185">Reference proteome</keyword>
<comment type="caution">
    <text evidence="6">The sequence shown here is derived from an EMBL/GenBank/DDBJ whole genome shotgun (WGS) entry which is preliminary data.</text>
</comment>
<accession>A0ABT0DFR8</accession>
<dbReference type="PANTHER" id="PTHR32347">
    <property type="entry name" value="EFFLUX SYSTEM COMPONENT YKNX-RELATED"/>
    <property type="match status" value="1"/>
</dbReference>
<dbReference type="Pfam" id="PF25881">
    <property type="entry name" value="HH_YBHG"/>
    <property type="match status" value="1"/>
</dbReference>
<dbReference type="Proteomes" id="UP001203284">
    <property type="component" value="Unassembled WGS sequence"/>
</dbReference>
<keyword evidence="2 3" id="KW-0175">Coiled coil</keyword>
<evidence type="ECO:0000256" key="4">
    <source>
        <dbReference type="SAM" id="SignalP"/>
    </source>
</evidence>